<evidence type="ECO:0000313" key="1">
    <source>
        <dbReference type="EMBL" id="CAB4154845.1"/>
    </source>
</evidence>
<dbReference type="EMBL" id="LR797270">
    <property type="protein sequence ID" value="CAB4198438.1"/>
    <property type="molecule type" value="Genomic_DNA"/>
</dbReference>
<evidence type="ECO:0000313" key="2">
    <source>
        <dbReference type="EMBL" id="CAB4170795.1"/>
    </source>
</evidence>
<dbReference type="EMBL" id="LR796859">
    <property type="protein sequence ID" value="CAB4170795.1"/>
    <property type="molecule type" value="Genomic_DNA"/>
</dbReference>
<sequence length="117" mass="13656">MKNLLLILLLGLCTDLSAQTILKNKKQELRIERVIQNAKPTYKVYFHATYLVIGTKNETSYWLEELLTALNNQKTYYTYVGNTSVRYVPFEDEVEVFAKTSSFKLTRKQIVKLKSKL</sequence>
<gene>
    <name evidence="3" type="ORF">UFOVP1307_90</name>
    <name evidence="1" type="ORF">UFOVP651_33</name>
    <name evidence="2" type="ORF">UFOVP902_112</name>
</gene>
<dbReference type="EMBL" id="LR796625">
    <property type="protein sequence ID" value="CAB4154845.1"/>
    <property type="molecule type" value="Genomic_DNA"/>
</dbReference>
<name>A0A6J5PNM8_9CAUD</name>
<proteinExistence type="predicted"/>
<reference evidence="2" key="1">
    <citation type="submission" date="2020-05" db="EMBL/GenBank/DDBJ databases">
        <authorList>
            <person name="Chiriac C."/>
            <person name="Salcher M."/>
            <person name="Ghai R."/>
            <person name="Kavagutti S V."/>
        </authorList>
    </citation>
    <scope>NUCLEOTIDE SEQUENCE</scope>
</reference>
<accession>A0A6J5PNM8</accession>
<organism evidence="2">
    <name type="scientific">uncultured Caudovirales phage</name>
    <dbReference type="NCBI Taxonomy" id="2100421"/>
    <lineage>
        <taxon>Viruses</taxon>
        <taxon>Duplodnaviria</taxon>
        <taxon>Heunggongvirae</taxon>
        <taxon>Uroviricota</taxon>
        <taxon>Caudoviricetes</taxon>
        <taxon>Peduoviridae</taxon>
        <taxon>Maltschvirus</taxon>
        <taxon>Maltschvirus maltsch</taxon>
    </lineage>
</organism>
<evidence type="ECO:0000313" key="3">
    <source>
        <dbReference type="EMBL" id="CAB4198438.1"/>
    </source>
</evidence>
<protein>
    <submittedName>
        <fullName evidence="2">Uncharacterized protein</fullName>
    </submittedName>
</protein>